<keyword evidence="5" id="KW-1185">Reference proteome</keyword>
<feature type="domain" description="Integrator complex subunit 1 RPB2-binding" evidence="2">
    <location>
        <begin position="456"/>
        <end position="589"/>
    </location>
</feature>
<proteinExistence type="predicted"/>
<accession>A0A1V9YQI4</accession>
<feature type="compositionally biased region" description="Pro residues" evidence="1">
    <location>
        <begin position="216"/>
        <end position="226"/>
    </location>
</feature>
<dbReference type="InterPro" id="IPR016024">
    <property type="entry name" value="ARM-type_fold"/>
</dbReference>
<feature type="compositionally biased region" description="Low complexity" evidence="1">
    <location>
        <begin position="20"/>
        <end position="32"/>
    </location>
</feature>
<dbReference type="InterPro" id="IPR038902">
    <property type="entry name" value="INTS1"/>
</dbReference>
<reference evidence="4 5" key="1">
    <citation type="journal article" date="2014" name="Genome Biol. Evol.">
        <title>The secreted proteins of Achlya hypogyna and Thraustotheca clavata identify the ancestral oomycete secretome and reveal gene acquisitions by horizontal gene transfer.</title>
        <authorList>
            <person name="Misner I."/>
            <person name="Blouin N."/>
            <person name="Leonard G."/>
            <person name="Richards T.A."/>
            <person name="Lane C.E."/>
        </authorList>
    </citation>
    <scope>NUCLEOTIDE SEQUENCE [LARGE SCALE GENOMIC DNA]</scope>
    <source>
        <strain evidence="4 5">ATCC 48635</strain>
    </source>
</reference>
<evidence type="ECO:0000256" key="1">
    <source>
        <dbReference type="SAM" id="MobiDB-lite"/>
    </source>
</evidence>
<feature type="compositionally biased region" description="Low complexity" evidence="1">
    <location>
        <begin position="146"/>
        <end position="157"/>
    </location>
</feature>
<feature type="compositionally biased region" description="Acidic residues" evidence="1">
    <location>
        <begin position="45"/>
        <end position="88"/>
    </location>
</feature>
<feature type="compositionally biased region" description="Basic and acidic residues" evidence="1">
    <location>
        <begin position="158"/>
        <end position="170"/>
    </location>
</feature>
<dbReference type="PANTHER" id="PTHR21224:SF1">
    <property type="entry name" value="INTEGRATOR COMPLEX SUBUNIT 1"/>
    <property type="match status" value="1"/>
</dbReference>
<feature type="compositionally biased region" description="Low complexity" evidence="1">
    <location>
        <begin position="200"/>
        <end position="209"/>
    </location>
</feature>
<feature type="region of interest" description="Disordered" evidence="1">
    <location>
        <begin position="1"/>
        <end position="260"/>
    </location>
</feature>
<dbReference type="EMBL" id="JNBR01001414">
    <property type="protein sequence ID" value="OQR88032.1"/>
    <property type="molecule type" value="Genomic_DNA"/>
</dbReference>
<evidence type="ECO:0000259" key="2">
    <source>
        <dbReference type="Pfam" id="PF12432"/>
    </source>
</evidence>
<feature type="compositionally biased region" description="Basic and acidic residues" evidence="1">
    <location>
        <begin position="135"/>
        <end position="145"/>
    </location>
</feature>
<evidence type="ECO:0000313" key="5">
    <source>
        <dbReference type="Proteomes" id="UP000243579"/>
    </source>
</evidence>
<sequence>MAPGRPTRSSTARGTTLRGAAKAATQKIQAKQPVRSARMKRVVYDESDDDDESADDEDEESEENDVFDEDDEEDDDEDDDEEMDEEVEGVGNVDGETFKRKRSGKKEEEAPPPPKAAPSPAKSKPPQKEANTAPKESKPMPKDPKAAPMEAKAPSKAQAKDAKNAPKDAKVAPNDAKGAPKEAKVEPKEVKPALKDAKAAAKTAKPNSKGLKAPETNPPPPPPTPPQGQDELGSDYSDSSSEPPKHDDSSDDYSDGDYDDLLSDLREASDKPAALEKLIDERLGELARTGAPLRRQVALAFLTAVCQQPLVFQAPVFTKALLKMLRSKFQGRDRAGSLEKKPAKAMAAAAKPASKESTKSISLAVLVTNLLTKIILAKPESPSSQEILAPDWADDCAKVFVDDSLNARAWVDHEFCTPFVELVKSAMAAQKLSKDVTKLIMEHLVSKLNDIKRQGPGNAPSTNLKQVMLTLMDLTVLPQGRLMAASNLDVWFSNTTYKNLARELLLKCARSCTTMAPHDLDTVENLLNMKFKSVSFPQLKTEVFSTLVRQRPEYVVIAMKVVLAKERLGASVKDVDNLKMMPLIFRETSRTLDREVDADTMFRRPHAPHTGTDSSAALASVLQEMATVPSNLPTLKNTLRKVFKSLGPDQLDVRTFCAGLLQLPPAGSLEIYTVMGDLVALVLFLQGSAVKSLQIAVPDTSLGGLNPRLGGLLTKSAVDKSARRHLAPGSAPNPRIKKEAPPPAPTAPSAITPSMRAKEELAQLIGDVQRLAVNWCLDVHQQLPQLDLIRLFNAVMRKILFLDAQPDVQATEHDRACYAFCKDMLPLHEATIAGLVRLCYSVQTADAHELLKVLETLVIRAAEGHIVRESFFRGPTAGQLPDYLAGGGLVGLHMERADFAVALYEVASARGHMYEGKAVGYSEQFWLSCSILLVLAVFSPSSIGAEVWATIPTMRCLMQMAITGRYRFPPVVPEDPLLCGPEGGDLVASNAAYVQWEASFLKSQQLLTDGTLFVALPPAGMARPPPPDVLRKVEILDKGLRLGVRLRQSRTTDFLMGMVDAAVAGGASSWAEAPEQIWWIVEIVGEEEETLSYLPQKCLCELLLLAYVDGRAVPEKAKAAHAALLQHQVPRLLRRLKKAITDNEAAVDVLSFYLDRLVSPSVDTRRISSHVLGLLGADRPSEVVAQPSIQFDWLEAVTRLPCFPALHARVLSSLENVLSHESSIDGLKRCLSALYELCAKQDVALQLAVAIGRLLTQRTSVARLLLEDAVMLARVVETLATAVARQAAAPVADVPPEWVTFPTREGAMIALPTTVVSGVVEVLSSPVEFPTNLQAAYTALVDIFFPENPDWGLLSPAQTTYECSADHLARLACVTNDRLMHAAIRTMSVSSLWDLVLSYGRSPRSMALQLSVLAQHVVRDEAACQEALLQCTQRTTLAEAAADAADHLDMYLRQEAYADLAAADAWKELGAWLSATAGSFAATPTVEPTPLCRQTPPVPVVAPVASLDALFAAAPVDPPRRIKRRPALPTVEQNAVVCQWIADGSHVAEVVDWVRVMAWSDSNLLTALGRALAASANVPLIAAVLHAVPTAVTLMTALVTDAADWPACPPPLISILLDQACGHVAQWTADDLLDPLLQLVFAEQAREYAATGRVSPLRLDLVRHLAHQDPYSIAVVLQRVVAVSFDADVQPVAQAIVLDLYSRRPHTVAMHMEAAYPGWQLAYSNVFHLPMHDDGAAFDAKVRTWLESHVSKDGTAALRRTALRHPLFVSTKIVDWAVHLHGQPWHVLGHQWHVLENMLLLLSVVKEHVFARPRLLTQVVDALVYVLGALQKYDERGLTHPAANQVFHTLYHLVHCRPEALAPYLVAAPYRDQWYPRSTKDLAALTPIVLGVCSWAVLTRPSPLTLPREMPIREVEQQLEAFKATFDATFAGSVRTSALPALVGYAKGQSPSLSKMAVGLLCQSLLLAMNADAACAPAATDAFLTCVQSPKLGLREAAMVFLEDMLVYCSPSTTHAVLSALFGDDSDIAKGSVAQVFKTELYKSA</sequence>
<dbReference type="Proteomes" id="UP000243579">
    <property type="component" value="Unassembled WGS sequence"/>
</dbReference>
<evidence type="ECO:0000259" key="3">
    <source>
        <dbReference type="Pfam" id="PF22929"/>
    </source>
</evidence>
<dbReference type="InterPro" id="IPR022145">
    <property type="entry name" value="INTS1_RPB2-bd"/>
</dbReference>
<feature type="domain" description="Integrator complex subunit 1 INTS2-binding" evidence="3">
    <location>
        <begin position="1149"/>
        <end position="1432"/>
    </location>
</feature>
<feature type="compositionally biased region" description="Basic and acidic residues" evidence="1">
    <location>
        <begin position="178"/>
        <end position="199"/>
    </location>
</feature>
<feature type="compositionally biased region" description="Low complexity" evidence="1">
    <location>
        <begin position="118"/>
        <end position="130"/>
    </location>
</feature>
<evidence type="ECO:0000313" key="4">
    <source>
        <dbReference type="EMBL" id="OQR88032.1"/>
    </source>
</evidence>
<name>A0A1V9YQI4_ACHHY</name>
<organism evidence="4 5">
    <name type="scientific">Achlya hypogyna</name>
    <name type="common">Oomycete</name>
    <name type="synonym">Protoachlya hypogyna</name>
    <dbReference type="NCBI Taxonomy" id="1202772"/>
    <lineage>
        <taxon>Eukaryota</taxon>
        <taxon>Sar</taxon>
        <taxon>Stramenopiles</taxon>
        <taxon>Oomycota</taxon>
        <taxon>Saprolegniomycetes</taxon>
        <taxon>Saprolegniales</taxon>
        <taxon>Achlyaceae</taxon>
        <taxon>Achlya</taxon>
    </lineage>
</organism>
<dbReference type="GO" id="GO:0034474">
    <property type="term" value="P:U2 snRNA 3'-end processing"/>
    <property type="evidence" value="ECO:0007669"/>
    <property type="project" value="InterPro"/>
</dbReference>
<dbReference type="SUPFAM" id="SSF48371">
    <property type="entry name" value="ARM repeat"/>
    <property type="match status" value="1"/>
</dbReference>
<feature type="compositionally biased region" description="Acidic residues" evidence="1">
    <location>
        <begin position="249"/>
        <end position="260"/>
    </location>
</feature>
<feature type="region of interest" description="Disordered" evidence="1">
    <location>
        <begin position="723"/>
        <end position="751"/>
    </location>
</feature>
<dbReference type="Pfam" id="PF22929">
    <property type="entry name" value="INTS1_INTS2-bd"/>
    <property type="match status" value="1"/>
</dbReference>
<dbReference type="InterPro" id="IPR053966">
    <property type="entry name" value="INTS1_INTS2-bd"/>
</dbReference>
<protein>
    <submittedName>
        <fullName evidence="4">Integrator complex subunit</fullName>
    </submittedName>
</protein>
<dbReference type="OrthoDB" id="115728at2759"/>
<dbReference type="PANTHER" id="PTHR21224">
    <property type="entry name" value="INTEGRATOR COMPLEX SUBUNIT 1"/>
    <property type="match status" value="1"/>
</dbReference>
<dbReference type="Pfam" id="PF12432">
    <property type="entry name" value="INTS1_RP2B-bd"/>
    <property type="match status" value="1"/>
</dbReference>
<dbReference type="GO" id="GO:0032039">
    <property type="term" value="C:integrator complex"/>
    <property type="evidence" value="ECO:0007669"/>
    <property type="project" value="InterPro"/>
</dbReference>
<dbReference type="STRING" id="1202772.A0A1V9YQI4"/>
<gene>
    <name evidence="4" type="ORF">ACHHYP_07680</name>
</gene>
<comment type="caution">
    <text evidence="4">The sequence shown here is derived from an EMBL/GenBank/DDBJ whole genome shotgun (WGS) entry which is preliminary data.</text>
</comment>